<dbReference type="Proteomes" id="UP000887116">
    <property type="component" value="Unassembled WGS sequence"/>
</dbReference>
<organism evidence="2 3">
    <name type="scientific">Trichonephila clavata</name>
    <name type="common">Joro spider</name>
    <name type="synonym">Nephila clavata</name>
    <dbReference type="NCBI Taxonomy" id="2740835"/>
    <lineage>
        <taxon>Eukaryota</taxon>
        <taxon>Metazoa</taxon>
        <taxon>Ecdysozoa</taxon>
        <taxon>Arthropoda</taxon>
        <taxon>Chelicerata</taxon>
        <taxon>Arachnida</taxon>
        <taxon>Araneae</taxon>
        <taxon>Araneomorphae</taxon>
        <taxon>Entelegynae</taxon>
        <taxon>Araneoidea</taxon>
        <taxon>Nephilidae</taxon>
        <taxon>Trichonephila</taxon>
    </lineage>
</organism>
<proteinExistence type="predicted"/>
<name>A0A8X6HAL7_TRICU</name>
<feature type="non-terminal residue" evidence="2">
    <location>
        <position position="52"/>
    </location>
</feature>
<dbReference type="AlphaFoldDB" id="A0A8X6HAL7"/>
<reference evidence="2" key="1">
    <citation type="submission" date="2020-07" db="EMBL/GenBank/DDBJ databases">
        <title>Multicomponent nature underlies the extraordinary mechanical properties of spider dragline silk.</title>
        <authorList>
            <person name="Kono N."/>
            <person name="Nakamura H."/>
            <person name="Mori M."/>
            <person name="Yoshida Y."/>
            <person name="Ohtoshi R."/>
            <person name="Malay A.D."/>
            <person name="Moran D.A.P."/>
            <person name="Tomita M."/>
            <person name="Numata K."/>
            <person name="Arakawa K."/>
        </authorList>
    </citation>
    <scope>NUCLEOTIDE SEQUENCE</scope>
</reference>
<evidence type="ECO:0000313" key="3">
    <source>
        <dbReference type="Proteomes" id="UP000887116"/>
    </source>
</evidence>
<feature type="region of interest" description="Disordered" evidence="1">
    <location>
        <begin position="29"/>
        <end position="52"/>
    </location>
</feature>
<comment type="caution">
    <text evidence="2">The sequence shown here is derived from an EMBL/GenBank/DDBJ whole genome shotgun (WGS) entry which is preliminary data.</text>
</comment>
<accession>A0A8X6HAL7</accession>
<evidence type="ECO:0000313" key="2">
    <source>
        <dbReference type="EMBL" id="GFQ82989.1"/>
    </source>
</evidence>
<feature type="compositionally biased region" description="Acidic residues" evidence="1">
    <location>
        <begin position="38"/>
        <end position="52"/>
    </location>
</feature>
<sequence>MIQRYEDDPPELESICWPDFVTRYTVVGNRKRKRQSDDDNEEFSEDDIDKED</sequence>
<protein>
    <submittedName>
        <fullName evidence="2">Uncharacterized protein</fullName>
    </submittedName>
</protein>
<keyword evidence="3" id="KW-1185">Reference proteome</keyword>
<gene>
    <name evidence="2" type="ORF">TNCT_30101</name>
</gene>
<dbReference type="EMBL" id="BMAO01022593">
    <property type="protein sequence ID" value="GFQ82989.1"/>
    <property type="molecule type" value="Genomic_DNA"/>
</dbReference>
<evidence type="ECO:0000256" key="1">
    <source>
        <dbReference type="SAM" id="MobiDB-lite"/>
    </source>
</evidence>